<proteinExistence type="predicted"/>
<dbReference type="PIR" id="C97108">
    <property type="entry name" value="C97108"/>
</dbReference>
<accession>Q97IF3</accession>
<name>Q97IF3_CLOAB</name>
<keyword evidence="2 3" id="KW-0472">Membrane</keyword>
<gene>
    <name evidence="5" type="ordered locus">CA_C1688</name>
</gene>
<sequence>MERTRIKCILIFLGIFAVFAFLCTRLYLIMNVYSKDLETNYSRQNTSSERIKNINYDVVDCNGKNMLTFNRKYYVVINPYIFTQNNSDTNKRELYALSYILKNYDNKYDLTNIDIKSESSKIYWSINETLYNDLSKFKNVNGVYTYFVDEVNRDKASDICNIITNPMDKDNKKFKANASIEKAVYNEFKNSPFPEKNFVNDSYGNLIATNGGQNKGKSEVKLTIDKDINDKVQNILDSSGLKQVSAILMQSDNGAVRAMVQKDKYAPNINLGGGGIYYPGSIFKAVVEEAAIETGKLDLNKPIKNTGEFSEDKLYDYCTPEKAFIISSNDVFINIGHLAGFDNIYDLSKRQGLFNKVLNFDLESEGRLDNNDSNSEGNLSLLSYGQSIRITPIEAIAIPNTVINHGIYVKPHIIDSYIVNDKVKTNQIYSSRVIKESTANIMKEQFKKVLTDKDGTGKLAYTNNKCIGGKTGTAQRINGHDVKSVDGWFVGFFDLKGVNYSAVIFVPGIDEKLSAGSEAAPIFKKIVTDLNK</sequence>
<dbReference type="eggNOG" id="COG0768">
    <property type="taxonomic scope" value="Bacteria"/>
</dbReference>
<dbReference type="OrthoDB" id="2985542at2"/>
<dbReference type="GO" id="GO:0008658">
    <property type="term" value="F:penicillin binding"/>
    <property type="evidence" value="ECO:0007669"/>
    <property type="project" value="InterPro"/>
</dbReference>
<dbReference type="GO" id="GO:0071555">
    <property type="term" value="P:cell wall organization"/>
    <property type="evidence" value="ECO:0007669"/>
    <property type="project" value="TreeGrafter"/>
</dbReference>
<protein>
    <submittedName>
        <fullName evidence="5">Penicillin-binding protein</fullName>
    </submittedName>
</protein>
<evidence type="ECO:0000313" key="5">
    <source>
        <dbReference type="EMBL" id="AAK79654.1"/>
    </source>
</evidence>
<dbReference type="InterPro" id="IPR050515">
    <property type="entry name" value="Beta-lactam/transpept"/>
</dbReference>
<dbReference type="PANTHER" id="PTHR30627:SF1">
    <property type="entry name" value="PEPTIDOGLYCAN D,D-TRANSPEPTIDASE FTSI"/>
    <property type="match status" value="1"/>
</dbReference>
<dbReference type="EMBL" id="AE001437">
    <property type="protein sequence ID" value="AAK79654.1"/>
    <property type="molecule type" value="Genomic_DNA"/>
</dbReference>
<evidence type="ECO:0000259" key="4">
    <source>
        <dbReference type="Pfam" id="PF00905"/>
    </source>
</evidence>
<dbReference type="GeneID" id="44998183"/>
<evidence type="ECO:0000256" key="2">
    <source>
        <dbReference type="ARBA" id="ARBA00023136"/>
    </source>
</evidence>
<evidence type="ECO:0000256" key="3">
    <source>
        <dbReference type="SAM" id="Phobius"/>
    </source>
</evidence>
<dbReference type="Pfam" id="PF00905">
    <property type="entry name" value="Transpeptidase"/>
    <property type="match status" value="1"/>
</dbReference>
<dbReference type="HOGENOM" id="CLU_009289_6_3_9"/>
<dbReference type="InterPro" id="IPR001460">
    <property type="entry name" value="PCN-bd_Tpept"/>
</dbReference>
<evidence type="ECO:0000313" key="6">
    <source>
        <dbReference type="Proteomes" id="UP000000814"/>
    </source>
</evidence>
<organism evidence="5 6">
    <name type="scientific">Clostridium acetobutylicum (strain ATCC 824 / DSM 792 / JCM 1419 / IAM 19013 / LMG 5710 / NBRC 13948 / NRRL B-527 / VKM B-1787 / 2291 / W)</name>
    <dbReference type="NCBI Taxonomy" id="272562"/>
    <lineage>
        <taxon>Bacteria</taxon>
        <taxon>Bacillati</taxon>
        <taxon>Bacillota</taxon>
        <taxon>Clostridia</taxon>
        <taxon>Eubacteriales</taxon>
        <taxon>Clostridiaceae</taxon>
        <taxon>Clostridium</taxon>
    </lineage>
</organism>
<feature type="domain" description="Penicillin-binding protein transpeptidase" evidence="4">
    <location>
        <begin position="245"/>
        <end position="527"/>
    </location>
</feature>
<dbReference type="STRING" id="272562.CA_C1688"/>
<dbReference type="KEGG" id="cac:CA_C1688"/>
<dbReference type="Gene3D" id="3.40.710.10">
    <property type="entry name" value="DD-peptidase/beta-lactamase superfamily"/>
    <property type="match status" value="1"/>
</dbReference>
<reference evidence="5 6" key="1">
    <citation type="journal article" date="2001" name="J. Bacteriol.">
        <title>Genome sequence and comparative analysis of the solvent-producing bacterium Clostridium acetobutylicum.</title>
        <authorList>
            <person name="Nolling J."/>
            <person name="Breton G."/>
            <person name="Omelchenko M.V."/>
            <person name="Makarova K.S."/>
            <person name="Zeng Q."/>
            <person name="Gibson R."/>
            <person name="Lee H.M."/>
            <person name="Dubois J."/>
            <person name="Qiu D."/>
            <person name="Hitti J."/>
            <person name="Wolf Y.I."/>
            <person name="Tatusov R.L."/>
            <person name="Sabathe F."/>
            <person name="Doucette-Stamm L."/>
            <person name="Soucaille P."/>
            <person name="Daly M.J."/>
            <person name="Bennett G.N."/>
            <person name="Koonin E.V."/>
            <person name="Smith D.R."/>
        </authorList>
    </citation>
    <scope>NUCLEOTIDE SEQUENCE [LARGE SCALE GENOMIC DNA]</scope>
    <source>
        <strain evidence="6">ATCC 824 / DSM 792 / JCM 1419 / LMG 5710 / VKM B-1787</strain>
    </source>
</reference>
<dbReference type="PATRIC" id="fig|272562.8.peg.1891"/>
<dbReference type="InterPro" id="IPR012338">
    <property type="entry name" value="Beta-lactam/transpept-like"/>
</dbReference>
<feature type="transmembrane region" description="Helical" evidence="3">
    <location>
        <begin position="9"/>
        <end position="30"/>
    </location>
</feature>
<keyword evidence="6" id="KW-1185">Reference proteome</keyword>
<comment type="subcellular location">
    <subcellularLocation>
        <location evidence="1">Membrane</location>
    </subcellularLocation>
</comment>
<dbReference type="AlphaFoldDB" id="Q97IF3"/>
<dbReference type="RefSeq" id="WP_010964995.1">
    <property type="nucleotide sequence ID" value="NC_003030.1"/>
</dbReference>
<keyword evidence="3" id="KW-0812">Transmembrane</keyword>
<dbReference type="PANTHER" id="PTHR30627">
    <property type="entry name" value="PEPTIDOGLYCAN D,D-TRANSPEPTIDASE"/>
    <property type="match status" value="1"/>
</dbReference>
<dbReference type="GO" id="GO:0005886">
    <property type="term" value="C:plasma membrane"/>
    <property type="evidence" value="ECO:0007669"/>
    <property type="project" value="TreeGrafter"/>
</dbReference>
<keyword evidence="3" id="KW-1133">Transmembrane helix</keyword>
<dbReference type="SUPFAM" id="SSF56601">
    <property type="entry name" value="beta-lactamase/transpeptidase-like"/>
    <property type="match status" value="1"/>
</dbReference>
<evidence type="ECO:0000256" key="1">
    <source>
        <dbReference type="ARBA" id="ARBA00004370"/>
    </source>
</evidence>
<dbReference type="Proteomes" id="UP000000814">
    <property type="component" value="Chromosome"/>
</dbReference>